<dbReference type="SUPFAM" id="SSF47090">
    <property type="entry name" value="PGBD-like"/>
    <property type="match status" value="1"/>
</dbReference>
<evidence type="ECO:0000256" key="1">
    <source>
        <dbReference type="SAM" id="SignalP"/>
    </source>
</evidence>
<evidence type="ECO:0000259" key="2">
    <source>
        <dbReference type="Pfam" id="PF01471"/>
    </source>
</evidence>
<dbReference type="GO" id="GO:0016787">
    <property type="term" value="F:hydrolase activity"/>
    <property type="evidence" value="ECO:0007669"/>
    <property type="project" value="UniProtKB-KW"/>
</dbReference>
<feature type="chain" id="PRO_5046674803" evidence="1">
    <location>
        <begin position="26"/>
        <end position="214"/>
    </location>
</feature>
<sequence length="214" mass="23953">MYKLPTLLVLFLIITTAFVSTEAAAGPYPYQKPGSKDPLTEDLQFRLQTLGYFNGPITGNFGNITTGALKRFQKYNGLVPDGVVGPMTWRKLKKLTVYRGELSMMARVIYSEARGESFKGQVAVGAVILNRRLSPLFPNTIRSVIFEPKAFSAVNDGQYWLLPDQTAFQAARAAIKGWDPTGNALFYYNPKVSKSSWFKTLSFTKQIGNHQFYV</sequence>
<protein>
    <submittedName>
        <fullName evidence="4">Cell wall hydrolase</fullName>
    </submittedName>
</protein>
<dbReference type="InterPro" id="IPR042047">
    <property type="entry name" value="SleB_dom1"/>
</dbReference>
<reference evidence="5" key="1">
    <citation type="journal article" date="2019" name="Int. J. Syst. Evol. Microbiol.">
        <title>The Global Catalogue of Microorganisms (GCM) 10K type strain sequencing project: providing services to taxonomists for standard genome sequencing and annotation.</title>
        <authorList>
            <consortium name="The Broad Institute Genomics Platform"/>
            <consortium name="The Broad Institute Genome Sequencing Center for Infectious Disease"/>
            <person name="Wu L."/>
            <person name="Ma J."/>
        </authorList>
    </citation>
    <scope>NUCLEOTIDE SEQUENCE [LARGE SCALE GENOMIC DNA]</scope>
    <source>
        <strain evidence="5">CGMCC 1.3240</strain>
    </source>
</reference>
<dbReference type="Gene3D" id="1.10.101.10">
    <property type="entry name" value="PGBD-like superfamily/PGBD"/>
    <property type="match status" value="1"/>
</dbReference>
<keyword evidence="4" id="KW-0378">Hydrolase</keyword>
<dbReference type="InterPro" id="IPR011105">
    <property type="entry name" value="Cell_wall_hydrolase_SleB"/>
</dbReference>
<dbReference type="RefSeq" id="WP_379192695.1">
    <property type="nucleotide sequence ID" value="NZ_JBHSOW010000137.1"/>
</dbReference>
<comment type="caution">
    <text evidence="4">The sequence shown here is derived from an EMBL/GenBank/DDBJ whole genome shotgun (WGS) entry which is preliminary data.</text>
</comment>
<dbReference type="Gene3D" id="6.20.240.60">
    <property type="match status" value="1"/>
</dbReference>
<feature type="signal peptide" evidence="1">
    <location>
        <begin position="1"/>
        <end position="25"/>
    </location>
</feature>
<keyword evidence="1" id="KW-0732">Signal</keyword>
<dbReference type="EMBL" id="JBHSOW010000137">
    <property type="protein sequence ID" value="MFC5653783.1"/>
    <property type="molecule type" value="Genomic_DNA"/>
</dbReference>
<feature type="domain" description="Cell wall hydrolase SleB" evidence="3">
    <location>
        <begin position="115"/>
        <end position="213"/>
    </location>
</feature>
<dbReference type="Proteomes" id="UP001596047">
    <property type="component" value="Unassembled WGS sequence"/>
</dbReference>
<evidence type="ECO:0000313" key="4">
    <source>
        <dbReference type="EMBL" id="MFC5653783.1"/>
    </source>
</evidence>
<evidence type="ECO:0000313" key="5">
    <source>
        <dbReference type="Proteomes" id="UP001596047"/>
    </source>
</evidence>
<dbReference type="InterPro" id="IPR036366">
    <property type="entry name" value="PGBDSf"/>
</dbReference>
<dbReference type="InterPro" id="IPR036365">
    <property type="entry name" value="PGBD-like_sf"/>
</dbReference>
<feature type="domain" description="Peptidoglycan binding-like" evidence="2">
    <location>
        <begin position="39"/>
        <end position="92"/>
    </location>
</feature>
<dbReference type="InterPro" id="IPR002477">
    <property type="entry name" value="Peptidoglycan-bd-like"/>
</dbReference>
<organism evidence="4 5">
    <name type="scientific">Paenibacillus solisilvae</name>
    <dbReference type="NCBI Taxonomy" id="2486751"/>
    <lineage>
        <taxon>Bacteria</taxon>
        <taxon>Bacillati</taxon>
        <taxon>Bacillota</taxon>
        <taxon>Bacilli</taxon>
        <taxon>Bacillales</taxon>
        <taxon>Paenibacillaceae</taxon>
        <taxon>Paenibacillus</taxon>
    </lineage>
</organism>
<evidence type="ECO:0000259" key="3">
    <source>
        <dbReference type="Pfam" id="PF07486"/>
    </source>
</evidence>
<proteinExistence type="predicted"/>
<gene>
    <name evidence="4" type="ORF">ACFPYJ_32660</name>
</gene>
<dbReference type="Pfam" id="PF01471">
    <property type="entry name" value="PG_binding_1"/>
    <property type="match status" value="1"/>
</dbReference>
<accession>A0ABW0W7W6</accession>
<dbReference type="Gene3D" id="1.10.10.2520">
    <property type="entry name" value="Cell wall hydrolase SleB, domain 1"/>
    <property type="match status" value="1"/>
</dbReference>
<keyword evidence="5" id="KW-1185">Reference proteome</keyword>
<name>A0ABW0W7W6_9BACL</name>
<dbReference type="Pfam" id="PF07486">
    <property type="entry name" value="Hydrolase_2"/>
    <property type="match status" value="1"/>
</dbReference>